<organism evidence="11 12">
    <name type="scientific">Candidatus Anaerotruncus excrementipullorum</name>
    <dbReference type="NCBI Taxonomy" id="2838465"/>
    <lineage>
        <taxon>Bacteria</taxon>
        <taxon>Bacillati</taxon>
        <taxon>Bacillota</taxon>
        <taxon>Clostridia</taxon>
        <taxon>Eubacteriales</taxon>
        <taxon>Oscillospiraceae</taxon>
        <taxon>Anaerotruncus</taxon>
    </lineage>
</organism>
<dbReference type="NCBIfam" id="NF011652">
    <property type="entry name" value="PRK15070.1"/>
    <property type="match status" value="1"/>
</dbReference>
<dbReference type="PIRSF" id="PIRSF010130">
    <property type="entry name" value="PduL"/>
    <property type="match status" value="1"/>
</dbReference>
<keyword evidence="8 10" id="KW-0012">Acyltransferase</keyword>
<evidence type="ECO:0000256" key="6">
    <source>
        <dbReference type="ARBA" id="ARBA00022723"/>
    </source>
</evidence>
<dbReference type="Proteomes" id="UP000886800">
    <property type="component" value="Unassembled WGS sequence"/>
</dbReference>
<comment type="caution">
    <text evidence="11">The sequence shown here is derived from an EMBL/GenBank/DDBJ whole genome shotgun (WGS) entry which is preliminary data.</text>
</comment>
<comment type="cofactor">
    <cofactor evidence="1">
        <name>Zn(2+)</name>
        <dbReference type="ChEBI" id="CHEBI:29105"/>
    </cofactor>
</comment>
<sequence>MSEKFIVETSARHLHLTQQDFETLFGAGAQPHPKKNLSQPGQFACEEKITVVGPKGSLKMSLLGPFRSQSQVEVSYTDARGLGITPPCRESGDLKGSSPCKLVGPAGELELSEGVIVAKRHIHLDPATAEKMGVQDKQIVSVRLDTPERPLVFGGVVVRVSSSYAPAMHIDTDEANAAGSFGEVWGTIAE</sequence>
<dbReference type="InterPro" id="IPR008300">
    <property type="entry name" value="PTAC"/>
</dbReference>
<proteinExistence type="inferred from homology"/>
<evidence type="ECO:0000256" key="5">
    <source>
        <dbReference type="ARBA" id="ARBA00022679"/>
    </source>
</evidence>
<evidence type="ECO:0000256" key="9">
    <source>
        <dbReference type="ARBA" id="ARBA00047589"/>
    </source>
</evidence>
<evidence type="ECO:0000256" key="3">
    <source>
        <dbReference type="ARBA" id="ARBA00012206"/>
    </source>
</evidence>
<keyword evidence="6" id="KW-0479">Metal-binding</keyword>
<evidence type="ECO:0000256" key="1">
    <source>
        <dbReference type="ARBA" id="ARBA00001947"/>
    </source>
</evidence>
<dbReference type="PANTHER" id="PTHR39453:SF1">
    <property type="entry name" value="PHOSPHATE PROPANOYLTRANSFERASE"/>
    <property type="match status" value="1"/>
</dbReference>
<comment type="pathway">
    <text evidence="10">Polyol metabolism; 1,2-propanediol degradation.</text>
</comment>
<dbReference type="GO" id="GO:0016747">
    <property type="term" value="F:acyltransferase activity, transferring groups other than amino-acyl groups"/>
    <property type="evidence" value="ECO:0007669"/>
    <property type="project" value="InterPro"/>
</dbReference>
<name>A0A9D1WRX2_9FIRM</name>
<keyword evidence="5 10" id="KW-0808">Transferase</keyword>
<reference evidence="11" key="2">
    <citation type="submission" date="2021-04" db="EMBL/GenBank/DDBJ databases">
        <authorList>
            <person name="Gilroy R."/>
        </authorList>
    </citation>
    <scope>NUCLEOTIDE SEQUENCE</scope>
    <source>
        <strain evidence="11">CHK188-5543</strain>
    </source>
</reference>
<comment type="function">
    <text evidence="10">Involved in 1,2-propanediol (1,2-PD) degradation by catalyzing the conversion of propanoyl-CoA to propanoyl-phosphate.</text>
</comment>
<evidence type="ECO:0000256" key="8">
    <source>
        <dbReference type="ARBA" id="ARBA00023315"/>
    </source>
</evidence>
<accession>A0A9D1WRX2</accession>
<comment type="catalytic activity">
    <reaction evidence="9 10">
        <text>propanoyl-CoA + phosphate = propanoyl phosphate + CoA</text>
        <dbReference type="Rhea" id="RHEA:28046"/>
        <dbReference type="ChEBI" id="CHEBI:43474"/>
        <dbReference type="ChEBI" id="CHEBI:57287"/>
        <dbReference type="ChEBI" id="CHEBI:57392"/>
        <dbReference type="ChEBI" id="CHEBI:58933"/>
        <dbReference type="EC" id="2.3.1.222"/>
    </reaction>
</comment>
<evidence type="ECO:0000256" key="7">
    <source>
        <dbReference type="ARBA" id="ARBA00022833"/>
    </source>
</evidence>
<evidence type="ECO:0000256" key="10">
    <source>
        <dbReference type="PIRNR" id="PIRNR010130"/>
    </source>
</evidence>
<comment type="similarity">
    <text evidence="2 10">Belongs to the PduL family.</text>
</comment>
<keyword evidence="7" id="KW-0862">Zinc</keyword>
<dbReference type="EMBL" id="DXES01000166">
    <property type="protein sequence ID" value="HIX66114.1"/>
    <property type="molecule type" value="Genomic_DNA"/>
</dbReference>
<dbReference type="Pfam" id="PF06130">
    <property type="entry name" value="PTAC"/>
    <property type="match status" value="1"/>
</dbReference>
<evidence type="ECO:0000313" key="11">
    <source>
        <dbReference type="EMBL" id="HIX66114.1"/>
    </source>
</evidence>
<dbReference type="PANTHER" id="PTHR39453">
    <property type="entry name" value="PHOSPHATE PROPANOYLTRANSFERASE"/>
    <property type="match status" value="1"/>
</dbReference>
<dbReference type="EC" id="2.3.1.222" evidence="3 10"/>
<gene>
    <name evidence="11" type="ORF">H9736_07685</name>
</gene>
<reference evidence="11" key="1">
    <citation type="journal article" date="2021" name="PeerJ">
        <title>Extensive microbial diversity within the chicken gut microbiome revealed by metagenomics and culture.</title>
        <authorList>
            <person name="Gilroy R."/>
            <person name="Ravi A."/>
            <person name="Getino M."/>
            <person name="Pursley I."/>
            <person name="Horton D.L."/>
            <person name="Alikhan N.F."/>
            <person name="Baker D."/>
            <person name="Gharbi K."/>
            <person name="Hall N."/>
            <person name="Watson M."/>
            <person name="Adriaenssens E.M."/>
            <person name="Foster-Nyarko E."/>
            <person name="Jarju S."/>
            <person name="Secka A."/>
            <person name="Antonio M."/>
            <person name="Oren A."/>
            <person name="Chaudhuri R.R."/>
            <person name="La Ragione R."/>
            <person name="Hildebrand F."/>
            <person name="Pallen M.J."/>
        </authorList>
    </citation>
    <scope>NUCLEOTIDE SEQUENCE</scope>
    <source>
        <strain evidence="11">CHK188-5543</strain>
    </source>
</reference>
<dbReference type="AlphaFoldDB" id="A0A9D1WRX2"/>
<dbReference type="GO" id="GO:0046872">
    <property type="term" value="F:metal ion binding"/>
    <property type="evidence" value="ECO:0007669"/>
    <property type="project" value="UniProtKB-KW"/>
</dbReference>
<evidence type="ECO:0000256" key="4">
    <source>
        <dbReference type="ARBA" id="ARBA00020837"/>
    </source>
</evidence>
<evidence type="ECO:0000313" key="12">
    <source>
        <dbReference type="Proteomes" id="UP000886800"/>
    </source>
</evidence>
<protein>
    <recommendedName>
        <fullName evidence="4 10">Phosphate propanoyltransferase</fullName>
        <ecNumber evidence="3 10">2.3.1.222</ecNumber>
    </recommendedName>
</protein>
<evidence type="ECO:0000256" key="2">
    <source>
        <dbReference type="ARBA" id="ARBA00007342"/>
    </source>
</evidence>